<dbReference type="Pfam" id="PF17765">
    <property type="entry name" value="MLTR_LBD"/>
    <property type="match status" value="1"/>
</dbReference>
<proteinExistence type="predicted"/>
<dbReference type="CDD" id="cd00093">
    <property type="entry name" value="HTH_XRE"/>
    <property type="match status" value="1"/>
</dbReference>
<protein>
    <submittedName>
        <fullName evidence="2">Helix-turn-helix transcriptional regulator</fullName>
    </submittedName>
</protein>
<sequence length="279" mass="31829">MKQNALKGALRTVLQRRRAMLNPADYGFTRLVPQGRRPAGGGLSQTQVDDILGFGRGTYERLENGRYNNAPEYVLRSVGELFKLNPHEWVWLWRMTWHHDPPKPIYPEQNDELDGTWQQVIDSVPHAVYITNHRWDVVAFNSHFPRLFPGQEHPANTMEYMLLDPAARRLLPDWDSAWAPFIVPQLWAGRAAYPDDDRIADIVRRVVADPVTGPYYRDFGPVFVHPDGTCRPFNHPEHGIGWVSLATSSPLSSSRFITMTMIFTPGAERPVSPPPIRAT</sequence>
<name>A0ABU3B1B8_9ACTN</name>
<evidence type="ECO:0000313" key="3">
    <source>
        <dbReference type="Proteomes" id="UP001180724"/>
    </source>
</evidence>
<feature type="domain" description="MmyB-like transcription regulator ligand binding" evidence="1">
    <location>
        <begin position="116"/>
        <end position="239"/>
    </location>
</feature>
<dbReference type="InterPro" id="IPR001387">
    <property type="entry name" value="Cro/C1-type_HTH"/>
</dbReference>
<dbReference type="Gene3D" id="3.30.450.180">
    <property type="match status" value="1"/>
</dbReference>
<dbReference type="Proteomes" id="UP001180724">
    <property type="component" value="Unassembled WGS sequence"/>
</dbReference>
<evidence type="ECO:0000313" key="2">
    <source>
        <dbReference type="EMBL" id="MDT0616251.1"/>
    </source>
</evidence>
<evidence type="ECO:0000259" key="1">
    <source>
        <dbReference type="Pfam" id="PF17765"/>
    </source>
</evidence>
<dbReference type="RefSeq" id="WP_311585525.1">
    <property type="nucleotide sequence ID" value="NZ_JAVRFH010000111.1"/>
</dbReference>
<dbReference type="PANTHER" id="PTHR35010">
    <property type="entry name" value="BLL4672 PROTEIN-RELATED"/>
    <property type="match status" value="1"/>
</dbReference>
<dbReference type="EMBL" id="JAVRFH010000111">
    <property type="protein sequence ID" value="MDT0616251.1"/>
    <property type="molecule type" value="Genomic_DNA"/>
</dbReference>
<keyword evidence="3" id="KW-1185">Reference proteome</keyword>
<organism evidence="2 3">
    <name type="scientific">Streptomyces lancefieldiae</name>
    <dbReference type="NCBI Taxonomy" id="3075520"/>
    <lineage>
        <taxon>Bacteria</taxon>
        <taxon>Bacillati</taxon>
        <taxon>Actinomycetota</taxon>
        <taxon>Actinomycetes</taxon>
        <taxon>Kitasatosporales</taxon>
        <taxon>Streptomycetaceae</taxon>
        <taxon>Streptomyces</taxon>
    </lineage>
</organism>
<accession>A0ABU3B1B8</accession>
<comment type="caution">
    <text evidence="2">The sequence shown here is derived from an EMBL/GenBank/DDBJ whole genome shotgun (WGS) entry which is preliminary data.</text>
</comment>
<dbReference type="InterPro" id="IPR041413">
    <property type="entry name" value="MLTR_LBD"/>
</dbReference>
<gene>
    <name evidence="2" type="ORF">RM812_39840</name>
</gene>
<dbReference type="PANTHER" id="PTHR35010:SF2">
    <property type="entry name" value="BLL4672 PROTEIN"/>
    <property type="match status" value="1"/>
</dbReference>
<reference evidence="2" key="1">
    <citation type="submission" date="2024-05" db="EMBL/GenBank/DDBJ databases">
        <title>30 novel species of actinomycetes from the DSMZ collection.</title>
        <authorList>
            <person name="Nouioui I."/>
        </authorList>
    </citation>
    <scope>NUCLEOTIDE SEQUENCE</scope>
    <source>
        <strain evidence="2">DSM 40712</strain>
    </source>
</reference>